<dbReference type="InterPro" id="IPR000897">
    <property type="entry name" value="SRP54_GTPase_dom"/>
</dbReference>
<evidence type="ECO:0000259" key="10">
    <source>
        <dbReference type="SMART" id="SM00962"/>
    </source>
</evidence>
<dbReference type="CDD" id="cd18539">
    <property type="entry name" value="SRP_G"/>
    <property type="match status" value="1"/>
</dbReference>
<dbReference type="PANTHER" id="PTHR11564">
    <property type="entry name" value="SIGNAL RECOGNITION PARTICLE 54K PROTEIN SRP54"/>
    <property type="match status" value="1"/>
</dbReference>
<dbReference type="GO" id="GO:0005786">
    <property type="term" value="C:signal recognition particle, endoplasmic reticulum targeting"/>
    <property type="evidence" value="ECO:0007669"/>
    <property type="project" value="UniProtKB-KW"/>
</dbReference>
<dbReference type="Gene3D" id="3.40.50.300">
    <property type="entry name" value="P-loop containing nucleotide triphosphate hydrolases"/>
    <property type="match status" value="1"/>
</dbReference>
<dbReference type="PANTHER" id="PTHR11564:SF5">
    <property type="entry name" value="SIGNAL RECOGNITION PARTICLE SUBUNIT SRP54"/>
    <property type="match status" value="1"/>
</dbReference>
<feature type="domain" description="Signal recognition particle SRP54 helical bundle" evidence="11">
    <location>
        <begin position="1"/>
        <end position="86"/>
    </location>
</feature>
<dbReference type="InterPro" id="IPR042101">
    <property type="entry name" value="SRP54_N_sf"/>
</dbReference>
<dbReference type="InterPro" id="IPR036891">
    <property type="entry name" value="Signal_recog_part_SRP54_M_sf"/>
</dbReference>
<dbReference type="Pfam" id="PF02881">
    <property type="entry name" value="SRP54_N"/>
    <property type="match status" value="1"/>
</dbReference>
<keyword evidence="3" id="KW-0378">Hydrolase</keyword>
<dbReference type="EMBL" id="CAEZWE010000057">
    <property type="protein sequence ID" value="CAB4659122.1"/>
    <property type="molecule type" value="Genomic_DNA"/>
</dbReference>
<evidence type="ECO:0000313" key="14">
    <source>
        <dbReference type="EMBL" id="CAB4659122.1"/>
    </source>
</evidence>
<dbReference type="SMART" id="SM00962">
    <property type="entry name" value="SRP54"/>
    <property type="match status" value="1"/>
</dbReference>
<dbReference type="HAMAP" id="MF_00306">
    <property type="entry name" value="SRP54"/>
    <property type="match status" value="1"/>
</dbReference>
<dbReference type="Pfam" id="PF00448">
    <property type="entry name" value="SRP54"/>
    <property type="match status" value="1"/>
</dbReference>
<keyword evidence="7" id="KW-0687">Ribonucleoprotein</keyword>
<organism evidence="13">
    <name type="scientific">freshwater metagenome</name>
    <dbReference type="NCBI Taxonomy" id="449393"/>
    <lineage>
        <taxon>unclassified sequences</taxon>
        <taxon>metagenomes</taxon>
        <taxon>ecological metagenomes</taxon>
    </lineage>
</organism>
<dbReference type="GO" id="GO:0008312">
    <property type="term" value="F:7S RNA binding"/>
    <property type="evidence" value="ECO:0007669"/>
    <property type="project" value="InterPro"/>
</dbReference>
<dbReference type="InterPro" id="IPR004125">
    <property type="entry name" value="Signal_recog_particle_SRP54_M"/>
</dbReference>
<proteinExistence type="inferred from homology"/>
<dbReference type="SMART" id="SM00963">
    <property type="entry name" value="SRP54_N"/>
    <property type="match status" value="1"/>
</dbReference>
<dbReference type="InterPro" id="IPR003593">
    <property type="entry name" value="AAA+_ATPase"/>
</dbReference>
<dbReference type="GO" id="GO:0003924">
    <property type="term" value="F:GTPase activity"/>
    <property type="evidence" value="ECO:0007669"/>
    <property type="project" value="InterPro"/>
</dbReference>
<keyword evidence="2" id="KW-0547">Nucleotide-binding</keyword>
<dbReference type="SUPFAM" id="SSF52540">
    <property type="entry name" value="P-loop containing nucleoside triphosphate hydrolases"/>
    <property type="match status" value="1"/>
</dbReference>
<evidence type="ECO:0000256" key="2">
    <source>
        <dbReference type="ARBA" id="ARBA00022741"/>
    </source>
</evidence>
<keyword evidence="6" id="KW-0733">Signal recognition particle</keyword>
<accession>A0A6J6DYR4</accession>
<evidence type="ECO:0000256" key="6">
    <source>
        <dbReference type="ARBA" id="ARBA00023135"/>
    </source>
</evidence>
<evidence type="ECO:0000259" key="11">
    <source>
        <dbReference type="SMART" id="SM00963"/>
    </source>
</evidence>
<dbReference type="EMBL" id="CAEZTC010000049">
    <property type="protein sequence ID" value="CAB4556736.1"/>
    <property type="molecule type" value="Genomic_DNA"/>
</dbReference>
<dbReference type="InterPro" id="IPR004780">
    <property type="entry name" value="SRP"/>
</dbReference>
<dbReference type="SUPFAM" id="SSF47446">
    <property type="entry name" value="Signal peptide-binding domain"/>
    <property type="match status" value="1"/>
</dbReference>
<evidence type="ECO:0000256" key="3">
    <source>
        <dbReference type="ARBA" id="ARBA00022801"/>
    </source>
</evidence>
<dbReference type="EMBL" id="CAEZTQ010000046">
    <property type="protein sequence ID" value="CAB4569340.1"/>
    <property type="molecule type" value="Genomic_DNA"/>
</dbReference>
<keyword evidence="5" id="KW-0342">GTP-binding</keyword>
<dbReference type="SMART" id="SM00382">
    <property type="entry name" value="AAA"/>
    <property type="match status" value="1"/>
</dbReference>
<evidence type="ECO:0000256" key="4">
    <source>
        <dbReference type="ARBA" id="ARBA00022884"/>
    </source>
</evidence>
<evidence type="ECO:0000256" key="1">
    <source>
        <dbReference type="ARBA" id="ARBA00005450"/>
    </source>
</evidence>
<evidence type="ECO:0000256" key="5">
    <source>
        <dbReference type="ARBA" id="ARBA00023134"/>
    </source>
</evidence>
<evidence type="ECO:0000313" key="12">
    <source>
        <dbReference type="EMBL" id="CAB4556736.1"/>
    </source>
</evidence>
<dbReference type="Gene3D" id="1.20.120.140">
    <property type="entry name" value="Signal recognition particle SRP54, nucleotide-binding domain"/>
    <property type="match status" value="1"/>
</dbReference>
<feature type="domain" description="AAA+ ATPase" evidence="9">
    <location>
        <begin position="99"/>
        <end position="249"/>
    </location>
</feature>
<dbReference type="InterPro" id="IPR027417">
    <property type="entry name" value="P-loop_NTPase"/>
</dbReference>
<sequence length="478" mass="51176">MFDSLSDRLQGIVKRLKGKGRLTEEDVDEVMGEIRTALLEADVNIGVVRDVIARIREQAIGAAVSEALDASQQIIKIVNAELVAMLGGETLKISYASAPPTVVLMAGLQGSGKTTSAAKLARWFKSQGRQPLLVGADLQRPAAVEQLRTLAGQVGVSVFSEPGDPVATARRGLEEAKRLGKDVVIVDTAGRLAIDTEMMQQVADISGQVKPNYTFLVVDAMTGQDAVGVAQAFHERLSIDGVILSKLDGDARGGAALSVKTVIGRPIAFAATGERIDAFEQFHPDRMAGRILGMGDVLTLIEQAEKVFEQDQAEAAAQRMLEGQFTLDDFLDQLQQLKKMGPLSGIMGMLPGVPKEMKNAELGDDQVKITEAIIRSMTPEERRSPEIINGSRRARIAKGSGTEVSDVNRLIKQFTEMQKMMKRMGGMAAMAGKPGKKGKGKVNKRQAMREISDMLGGQGGLPGFPGADGSPGIPPFFK</sequence>
<dbReference type="NCBIfam" id="TIGR00959">
    <property type="entry name" value="ffh"/>
    <property type="match status" value="1"/>
</dbReference>
<dbReference type="EC" id="3.6.5.4" evidence="8"/>
<feature type="domain" description="SRP54-type proteins GTP-binding" evidence="10">
    <location>
        <begin position="100"/>
        <end position="293"/>
    </location>
</feature>
<dbReference type="InterPro" id="IPR013822">
    <property type="entry name" value="Signal_recog_particl_SRP54_hlx"/>
</dbReference>
<dbReference type="Gene3D" id="1.10.260.30">
    <property type="entry name" value="Signal recognition particle, SRP54 subunit, M-domain"/>
    <property type="match status" value="1"/>
</dbReference>
<name>A0A6J6DYR4_9ZZZZ</name>
<evidence type="ECO:0000259" key="9">
    <source>
        <dbReference type="SMART" id="SM00382"/>
    </source>
</evidence>
<reference evidence="13" key="1">
    <citation type="submission" date="2020-05" db="EMBL/GenBank/DDBJ databases">
        <authorList>
            <person name="Chiriac C."/>
            <person name="Salcher M."/>
            <person name="Ghai R."/>
            <person name="Kavagutti S V."/>
        </authorList>
    </citation>
    <scope>NUCLEOTIDE SEQUENCE</scope>
</reference>
<dbReference type="Pfam" id="PF02978">
    <property type="entry name" value="SRP_SPB"/>
    <property type="match status" value="1"/>
</dbReference>
<dbReference type="GO" id="GO:0006614">
    <property type="term" value="P:SRP-dependent cotranslational protein targeting to membrane"/>
    <property type="evidence" value="ECO:0007669"/>
    <property type="project" value="InterPro"/>
</dbReference>
<comment type="similarity">
    <text evidence="1">Belongs to the GTP-binding SRP family. SRP54 subfamily.</text>
</comment>
<gene>
    <name evidence="12" type="ORF">UFOPK1572_00541</name>
    <name evidence="13" type="ORF">UFOPK1704_00347</name>
    <name evidence="14" type="ORF">UFOPK2169_01279</name>
</gene>
<dbReference type="AlphaFoldDB" id="A0A6J6DYR4"/>
<dbReference type="GO" id="GO:0005525">
    <property type="term" value="F:GTP binding"/>
    <property type="evidence" value="ECO:0007669"/>
    <property type="project" value="UniProtKB-KW"/>
</dbReference>
<evidence type="ECO:0000313" key="13">
    <source>
        <dbReference type="EMBL" id="CAB4569340.1"/>
    </source>
</evidence>
<evidence type="ECO:0000256" key="8">
    <source>
        <dbReference type="ARBA" id="ARBA00035672"/>
    </source>
</evidence>
<evidence type="ECO:0000256" key="7">
    <source>
        <dbReference type="ARBA" id="ARBA00023274"/>
    </source>
</evidence>
<protein>
    <recommendedName>
        <fullName evidence="8">signal-recognition-particle GTPase</fullName>
        <ecNumber evidence="8">3.6.5.4</ecNumber>
    </recommendedName>
</protein>
<dbReference type="InterPro" id="IPR022941">
    <property type="entry name" value="SRP54"/>
</dbReference>
<keyword evidence="4" id="KW-0694">RNA-binding</keyword>